<organism evidence="1 2">
    <name type="scientific">Clydaea vesicula</name>
    <dbReference type="NCBI Taxonomy" id="447962"/>
    <lineage>
        <taxon>Eukaryota</taxon>
        <taxon>Fungi</taxon>
        <taxon>Fungi incertae sedis</taxon>
        <taxon>Chytridiomycota</taxon>
        <taxon>Chytridiomycota incertae sedis</taxon>
        <taxon>Chytridiomycetes</taxon>
        <taxon>Lobulomycetales</taxon>
        <taxon>Lobulomycetaceae</taxon>
        <taxon>Clydaea</taxon>
    </lineage>
</organism>
<comment type="caution">
    <text evidence="1">The sequence shown here is derived from an EMBL/GenBank/DDBJ whole genome shotgun (WGS) entry which is preliminary data.</text>
</comment>
<dbReference type="PANTHER" id="PTHR47457">
    <property type="entry name" value="OS05G0345500 PROTEIN"/>
    <property type="match status" value="1"/>
</dbReference>
<dbReference type="Gene3D" id="2.60.120.260">
    <property type="entry name" value="Galactose-binding domain-like"/>
    <property type="match status" value="1"/>
</dbReference>
<evidence type="ECO:0000313" key="1">
    <source>
        <dbReference type="EMBL" id="KAJ3201262.1"/>
    </source>
</evidence>
<dbReference type="AlphaFoldDB" id="A0AAD5XS21"/>
<dbReference type="InterPro" id="IPR008979">
    <property type="entry name" value="Galactose-bd-like_sf"/>
</dbReference>
<dbReference type="EMBL" id="JADGJW010001756">
    <property type="protein sequence ID" value="KAJ3201262.1"/>
    <property type="molecule type" value="Genomic_DNA"/>
</dbReference>
<dbReference type="PANTHER" id="PTHR47457:SF1">
    <property type="entry name" value="BTB DOMAIN-CONTAINING PROTEIN-RELATED"/>
    <property type="match status" value="1"/>
</dbReference>
<sequence length="495" mass="56512">MELLNLAKFALQEMLQNFGKRFIFTDGDKINENLCKNSYNIEMLLDLLTDAVKFELTGEYLGDIISTLASRFDEINVLMDLTFFPYEVFLSLISHPEITIDSEYKLYTIISKYIFQKKLQNFQNFNSSTSTINNSSGNDIVTNPNPLKSSTQNLLHNSNSRGNSVQSLFSNNSELNLQCTNNVNNIAVNTCVNNKTDSKFHPYNSINYHPGLTVQQIQDLYSTLNWEKFSIQEFEEAINSNLVPEKILVKGLLRKVKSKEGVPMESIIPRPLTKARKKLNLKSFKFQETFDKNGVVYFLAKQKLLLSNGYLNLEEDDYFNYFNKKNQLNVGTVDFGDGFINPQVNKILKVVMSSILVGNVLNLTSRQKNPTCTRCENGSWISIDFGASIDFKVKSYTLQHGSGGDKFNLRSWVLEGSNDNLNWEIIIKHQDDPTLGGNYGTGSWFTCQELQDENHSQQNPNFSTVNGNFSSYTGNSKFWRWLRIRALGNYFVQIS</sequence>
<accession>A0AAD5XS21</accession>
<reference evidence="1" key="1">
    <citation type="submission" date="2020-05" db="EMBL/GenBank/DDBJ databases">
        <title>Phylogenomic resolution of chytrid fungi.</title>
        <authorList>
            <person name="Stajich J.E."/>
            <person name="Amses K."/>
            <person name="Simmons R."/>
            <person name="Seto K."/>
            <person name="Myers J."/>
            <person name="Bonds A."/>
            <person name="Quandt C.A."/>
            <person name="Barry K."/>
            <person name="Liu P."/>
            <person name="Grigoriev I."/>
            <person name="Longcore J.E."/>
            <person name="James T.Y."/>
        </authorList>
    </citation>
    <scope>NUCLEOTIDE SEQUENCE</scope>
    <source>
        <strain evidence="1">JEL0476</strain>
    </source>
</reference>
<keyword evidence="2" id="KW-1185">Reference proteome</keyword>
<dbReference type="SUPFAM" id="SSF49785">
    <property type="entry name" value="Galactose-binding domain-like"/>
    <property type="match status" value="1"/>
</dbReference>
<name>A0AAD5XS21_9FUNG</name>
<gene>
    <name evidence="1" type="ORF">HK099_002315</name>
</gene>
<feature type="non-terminal residue" evidence="1">
    <location>
        <position position="495"/>
    </location>
</feature>
<protein>
    <submittedName>
        <fullName evidence="1">Uncharacterized protein</fullName>
    </submittedName>
</protein>
<dbReference type="Proteomes" id="UP001211065">
    <property type="component" value="Unassembled WGS sequence"/>
</dbReference>
<proteinExistence type="predicted"/>
<evidence type="ECO:0000313" key="2">
    <source>
        <dbReference type="Proteomes" id="UP001211065"/>
    </source>
</evidence>